<keyword evidence="3" id="KW-1185">Reference proteome</keyword>
<dbReference type="SUPFAM" id="SSF49299">
    <property type="entry name" value="PKD domain"/>
    <property type="match status" value="2"/>
</dbReference>
<comment type="caution">
    <text evidence="2">The sequence shown here is derived from an EMBL/GenBank/DDBJ whole genome shotgun (WGS) entry which is preliminary data.</text>
</comment>
<gene>
    <name evidence="2" type="ORF">OIK42_17055</name>
</gene>
<dbReference type="RefSeq" id="WP_273642293.1">
    <property type="nucleotide sequence ID" value="NZ_JAQQXP010000003.1"/>
</dbReference>
<evidence type="ECO:0000256" key="1">
    <source>
        <dbReference type="SAM" id="SignalP"/>
    </source>
</evidence>
<dbReference type="InterPro" id="IPR035986">
    <property type="entry name" value="PKD_dom_sf"/>
</dbReference>
<dbReference type="Gene3D" id="2.60.40.10">
    <property type="entry name" value="Immunoglobulins"/>
    <property type="match status" value="2"/>
</dbReference>
<dbReference type="InterPro" id="IPR013783">
    <property type="entry name" value="Ig-like_fold"/>
</dbReference>
<dbReference type="Proteomes" id="UP001218788">
    <property type="component" value="Unassembled WGS sequence"/>
</dbReference>
<dbReference type="Pfam" id="PF17957">
    <property type="entry name" value="Big_7"/>
    <property type="match status" value="1"/>
</dbReference>
<sequence>MKSVIPIVSVWLVLLNSALAAVPSISPNTPTSNVVSVAIGETVQFSISATDSDSNLSGAEWYGHGDNPFVGSVYDANGDTSNAIFSRAHAFTSAGNYTIAVVVYDADYGYSQAVEWQVSVVSQPPDFSSTPASQLGGRGLYVNDFDDVLASASATNKLLAHIQAHQITKLTLYDLHTLLPAASSAISNFIYNAKQLGVNSVGAAGGSEADFDRIMVYQNSAQYANKFDTLYLEYEYWNNNQSFSYFLSVLDYMDSVGGTMPVETYLGWPDSADYAAIASRVDNLFLHCYVTDASIAVNYCKTRLQAFGELYDNLNIWPIFSAEWRPATTCDNPPWPVESLCFMGDWFSNYGIAAAESEFLNDYNALQESWQSGIHLPGFYYFAYSFLDEAVGSPNTPDYGDAPVLGLLSPSATTVSLGQSVTISVTATDNSGNLSGIEWYGNGDNPLVQYVGNVGGNGSSATFSRTHQFNSVGTFNIIGVAFDTNGNYSNSIASSITVTP</sequence>
<feature type="chain" id="PRO_5046036542" evidence="1">
    <location>
        <begin position="21"/>
        <end position="500"/>
    </location>
</feature>
<feature type="signal peptide" evidence="1">
    <location>
        <begin position="1"/>
        <end position="20"/>
    </location>
</feature>
<evidence type="ECO:0000313" key="2">
    <source>
        <dbReference type="EMBL" id="MDC8832468.1"/>
    </source>
</evidence>
<accession>A0ABT5L6G3</accession>
<name>A0ABT5L6G3_9ALTE</name>
<reference evidence="2 3" key="1">
    <citation type="submission" date="2022-10" db="EMBL/GenBank/DDBJ databases">
        <title>Alteromonas sp. chi3 Genome sequencing.</title>
        <authorList>
            <person name="Park S."/>
        </authorList>
    </citation>
    <scope>NUCLEOTIDE SEQUENCE [LARGE SCALE GENOMIC DNA]</scope>
    <source>
        <strain evidence="3">chi3</strain>
    </source>
</reference>
<organism evidence="2 3">
    <name type="scientific">Alteromonas gilva</name>
    <dbReference type="NCBI Taxonomy" id="2987522"/>
    <lineage>
        <taxon>Bacteria</taxon>
        <taxon>Pseudomonadati</taxon>
        <taxon>Pseudomonadota</taxon>
        <taxon>Gammaproteobacteria</taxon>
        <taxon>Alteromonadales</taxon>
        <taxon>Alteromonadaceae</taxon>
        <taxon>Alteromonas/Salinimonas group</taxon>
        <taxon>Alteromonas</taxon>
    </lineage>
</organism>
<dbReference type="EMBL" id="JAQQXP010000003">
    <property type="protein sequence ID" value="MDC8832468.1"/>
    <property type="molecule type" value="Genomic_DNA"/>
</dbReference>
<proteinExistence type="predicted"/>
<evidence type="ECO:0000313" key="3">
    <source>
        <dbReference type="Proteomes" id="UP001218788"/>
    </source>
</evidence>
<protein>
    <submittedName>
        <fullName evidence="2">Ig-like domain-containing protein</fullName>
    </submittedName>
</protein>
<keyword evidence="1" id="KW-0732">Signal</keyword>